<reference evidence="1 2" key="1">
    <citation type="submission" date="2018-02" db="EMBL/GenBank/DDBJ databases">
        <title>Genome sequences of Apibacter spp., gut symbionts of Asian honey bees.</title>
        <authorList>
            <person name="Kwong W.K."/>
            <person name="Steele M.I."/>
            <person name="Moran N.A."/>
        </authorList>
    </citation>
    <scope>NUCLEOTIDE SEQUENCE [LARGE SCALE GENOMIC DNA]</scope>
    <source>
        <strain evidence="2">wkB301</strain>
    </source>
</reference>
<dbReference type="RefSeq" id="WP_105245232.1">
    <property type="nucleotide sequence ID" value="NZ_PSZM01000001.1"/>
</dbReference>
<name>A0A2S8AFX9_9FLAO</name>
<dbReference type="EMBL" id="PSZM01000001">
    <property type="protein sequence ID" value="PQL95285.1"/>
    <property type="molecule type" value="Genomic_DNA"/>
</dbReference>
<comment type="caution">
    <text evidence="1">The sequence shown here is derived from an EMBL/GenBank/DDBJ whole genome shotgun (WGS) entry which is preliminary data.</text>
</comment>
<organism evidence="1 2">
    <name type="scientific">Apibacter adventoris</name>
    <dbReference type="NCBI Taxonomy" id="1679466"/>
    <lineage>
        <taxon>Bacteria</taxon>
        <taxon>Pseudomonadati</taxon>
        <taxon>Bacteroidota</taxon>
        <taxon>Flavobacteriia</taxon>
        <taxon>Flavobacteriales</taxon>
        <taxon>Weeksellaceae</taxon>
        <taxon>Apibacter</taxon>
    </lineage>
</organism>
<dbReference type="InterPro" id="IPR011990">
    <property type="entry name" value="TPR-like_helical_dom_sf"/>
</dbReference>
<evidence type="ECO:0000313" key="1">
    <source>
        <dbReference type="EMBL" id="PQL95285.1"/>
    </source>
</evidence>
<dbReference type="InterPro" id="IPR041662">
    <property type="entry name" value="SusD-like_2"/>
</dbReference>
<protein>
    <submittedName>
        <fullName evidence="1">SusD/RagB family nutrient-binding outer membrane lipoprotein</fullName>
    </submittedName>
</protein>
<keyword evidence="2" id="KW-1185">Reference proteome</keyword>
<keyword evidence="1" id="KW-0449">Lipoprotein</keyword>
<dbReference type="SUPFAM" id="SSF48452">
    <property type="entry name" value="TPR-like"/>
    <property type="match status" value="1"/>
</dbReference>
<sequence>MKKIILILFAICLTNSCVNDSEDYHEDQKKPYQIPSQYLFSQAEKSLVDKLVTPNFNRNVFRFLQQYWTETTYYTEVKYDFENRKVTQNFWNGLYLDVLGNLNDSKKIIEAEQPKITATANEIISFNKIKINKLAIIELLNVYTYQILVDTYGNIPYSEAGFPLENINPKYDDAETIYIDLITRTEKAIDNLDISEASFGKADFLYGGNITKWKKFGNSLLIKLGIALADQNLTLSTQAVNKGFLGGAILSNDDNAKFNYDSNSPNFNPLYDNLFASNRNDFVAADTFVNYLNKLNDPRREVYFQLYNEKDKNGNIISSYYKGGKFGSPGNTIRNSSKIGLFAYTSTTPGILFEASEINFYLAEAAARNSGYIVTGAENYYNNAITASFEFWNVPIGNYLSTVPYNASNWKESIGMQAWIALYNRIESWNTKRRLDYPILHVSSSSVLPEVPVRFRYPIDERTVNSANYSQAAAAIGKDDYNIKIFWDKY</sequence>
<proteinExistence type="predicted"/>
<dbReference type="Gene3D" id="1.25.40.390">
    <property type="match status" value="1"/>
</dbReference>
<dbReference type="AlphaFoldDB" id="A0A2S8AFX9"/>
<evidence type="ECO:0000313" key="2">
    <source>
        <dbReference type="Proteomes" id="UP000238042"/>
    </source>
</evidence>
<dbReference type="OrthoDB" id="725917at2"/>
<accession>A0A2S8AFX9</accession>
<gene>
    <name evidence="1" type="ORF">C4S77_00355</name>
</gene>
<dbReference type="Pfam" id="PF12771">
    <property type="entry name" value="SusD-like_2"/>
    <property type="match status" value="1"/>
</dbReference>
<dbReference type="Proteomes" id="UP000238042">
    <property type="component" value="Unassembled WGS sequence"/>
</dbReference>